<keyword evidence="9" id="KW-0868">Chloride</keyword>
<dbReference type="SMART" id="SM00116">
    <property type="entry name" value="CBS"/>
    <property type="match status" value="1"/>
</dbReference>
<comment type="subcellular location">
    <subcellularLocation>
        <location evidence="1">Membrane</location>
        <topology evidence="1">Multi-pass membrane protein</topology>
    </subcellularLocation>
</comment>
<evidence type="ECO:0000259" key="13">
    <source>
        <dbReference type="PROSITE" id="PS51371"/>
    </source>
</evidence>
<evidence type="ECO:0000256" key="6">
    <source>
        <dbReference type="ARBA" id="ARBA00023065"/>
    </source>
</evidence>
<feature type="compositionally biased region" description="Basic residues" evidence="11">
    <location>
        <begin position="1112"/>
        <end position="1122"/>
    </location>
</feature>
<evidence type="ECO:0000256" key="2">
    <source>
        <dbReference type="ARBA" id="ARBA00022448"/>
    </source>
</evidence>
<evidence type="ECO:0000256" key="7">
    <source>
        <dbReference type="ARBA" id="ARBA00023122"/>
    </source>
</evidence>
<dbReference type="InterPro" id="IPR001807">
    <property type="entry name" value="ClC"/>
</dbReference>
<dbReference type="InterPro" id="IPR046342">
    <property type="entry name" value="CBS_dom_sf"/>
</dbReference>
<evidence type="ECO:0000256" key="8">
    <source>
        <dbReference type="ARBA" id="ARBA00023136"/>
    </source>
</evidence>
<evidence type="ECO:0000256" key="11">
    <source>
        <dbReference type="SAM" id="MobiDB-lite"/>
    </source>
</evidence>
<dbReference type="PANTHER" id="PTHR11689">
    <property type="entry name" value="CHLORIDE CHANNEL PROTEIN CLC FAMILY MEMBER"/>
    <property type="match status" value="1"/>
</dbReference>
<proteinExistence type="predicted"/>
<name>A0A507EBV6_9FUNG</name>
<feature type="transmembrane region" description="Helical" evidence="12">
    <location>
        <begin position="272"/>
        <end position="290"/>
    </location>
</feature>
<keyword evidence="2" id="KW-0813">Transport</keyword>
<keyword evidence="3 12" id="KW-0812">Transmembrane</keyword>
<keyword evidence="7 10" id="KW-0129">CBS domain</keyword>
<feature type="compositionally biased region" description="Low complexity" evidence="11">
    <location>
        <begin position="1149"/>
        <end position="1163"/>
    </location>
</feature>
<feature type="transmembrane region" description="Helical" evidence="12">
    <location>
        <begin position="196"/>
        <end position="214"/>
    </location>
</feature>
<evidence type="ECO:0000256" key="5">
    <source>
        <dbReference type="ARBA" id="ARBA00022989"/>
    </source>
</evidence>
<evidence type="ECO:0000256" key="10">
    <source>
        <dbReference type="PROSITE-ProRule" id="PRU00703"/>
    </source>
</evidence>
<dbReference type="Pfam" id="PF00654">
    <property type="entry name" value="Voltage_CLC"/>
    <property type="match status" value="2"/>
</dbReference>
<feature type="region of interest" description="Disordered" evidence="11">
    <location>
        <begin position="985"/>
        <end position="1010"/>
    </location>
</feature>
<evidence type="ECO:0000313" key="14">
    <source>
        <dbReference type="EMBL" id="TPX61294.1"/>
    </source>
</evidence>
<keyword evidence="6" id="KW-0406">Ion transport</keyword>
<evidence type="ECO:0000256" key="3">
    <source>
        <dbReference type="ARBA" id="ARBA00022692"/>
    </source>
</evidence>
<evidence type="ECO:0000256" key="12">
    <source>
        <dbReference type="SAM" id="Phobius"/>
    </source>
</evidence>
<dbReference type="Gene3D" id="3.10.580.10">
    <property type="entry name" value="CBS-domain"/>
    <property type="match status" value="1"/>
</dbReference>
<feature type="region of interest" description="Disordered" evidence="11">
    <location>
        <begin position="1"/>
        <end position="26"/>
    </location>
</feature>
<feature type="transmembrane region" description="Helical" evidence="12">
    <location>
        <begin position="371"/>
        <end position="393"/>
    </location>
</feature>
<feature type="transmembrane region" description="Helical" evidence="12">
    <location>
        <begin position="96"/>
        <end position="118"/>
    </location>
</feature>
<feature type="region of interest" description="Disordered" evidence="11">
    <location>
        <begin position="1035"/>
        <end position="1054"/>
    </location>
</feature>
<evidence type="ECO:0000256" key="4">
    <source>
        <dbReference type="ARBA" id="ARBA00022737"/>
    </source>
</evidence>
<feature type="region of interest" description="Disordered" evidence="11">
    <location>
        <begin position="1137"/>
        <end position="1172"/>
    </location>
</feature>
<feature type="transmembrane region" description="Helical" evidence="12">
    <location>
        <begin position="703"/>
        <end position="722"/>
    </location>
</feature>
<dbReference type="AlphaFoldDB" id="A0A507EBV6"/>
<feature type="compositionally biased region" description="Low complexity" evidence="11">
    <location>
        <begin position="1"/>
        <end position="19"/>
    </location>
</feature>
<dbReference type="SUPFAM" id="SSF54631">
    <property type="entry name" value="CBS-domain pair"/>
    <property type="match status" value="1"/>
</dbReference>
<dbReference type="Pfam" id="PF00571">
    <property type="entry name" value="CBS"/>
    <property type="match status" value="1"/>
</dbReference>
<sequence>MPESRASPAPAGPSAASPATNERPKMHRMQTVAKKLVINHPLRAPPTFINDLDTENSPHVQHFIPYESIAFEEPDGPGLRKHYHKQTKWTRVIEEVLQYVLASAMTLQIAGLVMLLFFGTEKLASKRIHHYAELVEEGHTADAVVFALWTCLLAALIPAVVVLLWAPGVIGSGMVQLIAFLNGANSITKSTITNLWARYFGIYGISISGLYSGIDGPMAMIGASIAVNIVQRVRKIPLVRRYFYGEARPIDNADHAVKAGRNALFSFLEQKALRLFATLGAAVAISAIFRSPLGGVMFTLEETTSFFEPRILTRALFCTMIAALLVGFHMARILHLPTVDESFSSLGGLQLTLFPTEVHCNRTTQMTTGEAVFLLAGYAFFGVCLSLLGTVWNRALSKVQDLRQPYTVFHLEPKPVEAKPRKVKTEVRRHRGKKHVVQECGTLTAPRKPVRVQSVQTSHTRRTVVGIMRLTEVAIVCIITTLIVVLLPTSHDVDPCIPLTKATEHVLDYTPAACFEGVVTNATVVSDSTLRSCLEGLAGVCLPSELKTAYQENIIRNFYSDSQVQAAGNRTVIGKPAEEASTEPVPVEQEAEAIPVMNLTRFRPSSSPSEPADLRSLGLRMRSAAARRSALSKRQEEVLPPAQKGLEDNDLLVPITDLHAQHGKLDAEGECYYQLRSLLYAMPEQQLKLLLSRGLYRLLDVKSLGIFWGVYMFLSLITYYIALPTDLVIPNLIMGATTGRLLGMAWNYLTTGLDQDPGFFALLGMAGMWSATSRLTLTVIVIAFEMTGDYDAIPALIVTCFSAAFCSSFLGDSLYHREAHRMKVPILPFEAPHVLRSITIRKIMAYRNLVVVTCTATLSACVEAIDTGHIGFPVCEKLDVEDALGRTMTKYRPVGFVMRDLLGETVRNLTREGYDMETTRVDLTSVMNVSPTIVKEDATASKVFSVIRTLGLRHVMAVDADGFLVGLVTRKDLLRGIHAYESGARRRHVGSRRTTHHRRHPDHGTADRHMDHSASTLVVAHQNIRGDRSSLVLPRNENDEKKTAVEETGDHTVHTEASDRVSLCSADNLQLLAATASQVQVDHPPAETMPTSDPIPQPQTIPEADAMQNTRRGSRSSGKRAWMRGVAQIRMRRALQQTLDALRLDEESSSSSSSSSSSDSDSSSSDDEAGRP</sequence>
<gene>
    <name evidence="14" type="ORF">PhCBS80983_g01139</name>
</gene>
<dbReference type="InterPro" id="IPR000644">
    <property type="entry name" value="CBS_dom"/>
</dbReference>
<evidence type="ECO:0000256" key="9">
    <source>
        <dbReference type="ARBA" id="ARBA00023214"/>
    </source>
</evidence>
<dbReference type="Gene3D" id="1.10.3080.10">
    <property type="entry name" value="Clc chloride channel"/>
    <property type="match status" value="2"/>
</dbReference>
<dbReference type="Proteomes" id="UP000318582">
    <property type="component" value="Unassembled WGS sequence"/>
</dbReference>
<accession>A0A507EBV6</accession>
<keyword evidence="8 12" id="KW-0472">Membrane</keyword>
<dbReference type="InterPro" id="IPR014743">
    <property type="entry name" value="Cl-channel_core"/>
</dbReference>
<keyword evidence="5 12" id="KW-1133">Transmembrane helix</keyword>
<feature type="region of interest" description="Disordered" evidence="11">
    <location>
        <begin position="1083"/>
        <end position="1122"/>
    </location>
</feature>
<dbReference type="PROSITE" id="PS51371">
    <property type="entry name" value="CBS"/>
    <property type="match status" value="1"/>
</dbReference>
<keyword evidence="4" id="KW-0677">Repeat</keyword>
<feature type="compositionally biased region" description="Basic and acidic residues" evidence="11">
    <location>
        <begin position="1036"/>
        <end position="1054"/>
    </location>
</feature>
<dbReference type="GO" id="GO:0016020">
    <property type="term" value="C:membrane"/>
    <property type="evidence" value="ECO:0007669"/>
    <property type="project" value="UniProtKB-SubCell"/>
</dbReference>
<dbReference type="STRING" id="109895.A0A507EBV6"/>
<feature type="transmembrane region" description="Helical" evidence="12">
    <location>
        <begin position="139"/>
        <end position="157"/>
    </location>
</feature>
<feature type="transmembrane region" description="Helical" evidence="12">
    <location>
        <begin position="761"/>
        <end position="784"/>
    </location>
</feature>
<feature type="domain" description="CBS" evidence="13">
    <location>
        <begin position="927"/>
        <end position="985"/>
    </location>
</feature>
<protein>
    <recommendedName>
        <fullName evidence="13">CBS domain-containing protein</fullName>
    </recommendedName>
</protein>
<dbReference type="InterPro" id="IPR051280">
    <property type="entry name" value="Cl-channel/antiporter"/>
</dbReference>
<feature type="transmembrane region" description="Helical" evidence="12">
    <location>
        <begin position="728"/>
        <end position="749"/>
    </location>
</feature>
<reference evidence="14 15" key="1">
    <citation type="journal article" date="2019" name="Sci. Rep.">
        <title>Comparative genomics of chytrid fungi reveal insights into the obligate biotrophic and pathogenic lifestyle of Synchytrium endobioticum.</title>
        <authorList>
            <person name="van de Vossenberg B.T.L.H."/>
            <person name="Warris S."/>
            <person name="Nguyen H.D.T."/>
            <person name="van Gent-Pelzer M.P.E."/>
            <person name="Joly D.L."/>
            <person name="van de Geest H.C."/>
            <person name="Bonants P.J.M."/>
            <person name="Smith D.S."/>
            <person name="Levesque C.A."/>
            <person name="van der Lee T.A.J."/>
        </authorList>
    </citation>
    <scope>NUCLEOTIDE SEQUENCE [LARGE SCALE GENOMIC DNA]</scope>
    <source>
        <strain evidence="14 15">CBS 809.83</strain>
    </source>
</reference>
<keyword evidence="15" id="KW-1185">Reference proteome</keyword>
<feature type="transmembrane region" description="Helical" evidence="12">
    <location>
        <begin position="311"/>
        <end position="331"/>
    </location>
</feature>
<evidence type="ECO:0000256" key="1">
    <source>
        <dbReference type="ARBA" id="ARBA00004141"/>
    </source>
</evidence>
<feature type="transmembrane region" description="Helical" evidence="12">
    <location>
        <begin position="796"/>
        <end position="815"/>
    </location>
</feature>
<dbReference type="SUPFAM" id="SSF81340">
    <property type="entry name" value="Clc chloride channel"/>
    <property type="match status" value="2"/>
</dbReference>
<comment type="caution">
    <text evidence="14">The sequence shown here is derived from an EMBL/GenBank/DDBJ whole genome shotgun (WGS) entry which is preliminary data.</text>
</comment>
<dbReference type="GO" id="GO:0015108">
    <property type="term" value="F:chloride transmembrane transporter activity"/>
    <property type="evidence" value="ECO:0007669"/>
    <property type="project" value="InterPro"/>
</dbReference>
<dbReference type="EMBL" id="QEAQ01000008">
    <property type="protein sequence ID" value="TPX61294.1"/>
    <property type="molecule type" value="Genomic_DNA"/>
</dbReference>
<evidence type="ECO:0000313" key="15">
    <source>
        <dbReference type="Proteomes" id="UP000318582"/>
    </source>
</evidence>
<dbReference type="PANTHER" id="PTHR11689:SF136">
    <property type="entry name" value="H(+)_CL(-) EXCHANGE TRANSPORTER 7"/>
    <property type="match status" value="1"/>
</dbReference>
<feature type="compositionally biased region" description="Basic residues" evidence="11">
    <location>
        <begin position="985"/>
        <end position="1001"/>
    </location>
</feature>
<organism evidence="14 15">
    <name type="scientific">Powellomyces hirtus</name>
    <dbReference type="NCBI Taxonomy" id="109895"/>
    <lineage>
        <taxon>Eukaryota</taxon>
        <taxon>Fungi</taxon>
        <taxon>Fungi incertae sedis</taxon>
        <taxon>Chytridiomycota</taxon>
        <taxon>Chytridiomycota incertae sedis</taxon>
        <taxon>Chytridiomycetes</taxon>
        <taxon>Spizellomycetales</taxon>
        <taxon>Powellomycetaceae</taxon>
        <taxon>Powellomyces</taxon>
    </lineage>
</organism>